<organism evidence="1 2">
    <name type="scientific">Morus notabilis</name>
    <dbReference type="NCBI Taxonomy" id="981085"/>
    <lineage>
        <taxon>Eukaryota</taxon>
        <taxon>Viridiplantae</taxon>
        <taxon>Streptophyta</taxon>
        <taxon>Embryophyta</taxon>
        <taxon>Tracheophyta</taxon>
        <taxon>Spermatophyta</taxon>
        <taxon>Magnoliopsida</taxon>
        <taxon>eudicotyledons</taxon>
        <taxon>Gunneridae</taxon>
        <taxon>Pentapetalae</taxon>
        <taxon>rosids</taxon>
        <taxon>fabids</taxon>
        <taxon>Rosales</taxon>
        <taxon>Moraceae</taxon>
        <taxon>Moreae</taxon>
        <taxon>Morus</taxon>
    </lineage>
</organism>
<keyword evidence="2" id="KW-1185">Reference proteome</keyword>
<evidence type="ECO:0000313" key="1">
    <source>
        <dbReference type="EMBL" id="EXB54958.1"/>
    </source>
</evidence>
<protein>
    <submittedName>
        <fullName evidence="1">Uncharacterized protein</fullName>
    </submittedName>
</protein>
<proteinExistence type="predicted"/>
<name>W9QVA0_9ROSA</name>
<evidence type="ECO:0000313" key="2">
    <source>
        <dbReference type="Proteomes" id="UP000030645"/>
    </source>
</evidence>
<reference evidence="2" key="1">
    <citation type="submission" date="2013-01" db="EMBL/GenBank/DDBJ databases">
        <title>Draft Genome Sequence of a Mulberry Tree, Morus notabilis C.K. Schneid.</title>
        <authorList>
            <person name="He N."/>
            <person name="Zhao S."/>
        </authorList>
    </citation>
    <scope>NUCLEOTIDE SEQUENCE</scope>
</reference>
<accession>W9QVA0</accession>
<dbReference type="Proteomes" id="UP000030645">
    <property type="component" value="Unassembled WGS sequence"/>
</dbReference>
<dbReference type="EMBL" id="KE344217">
    <property type="protein sequence ID" value="EXB54958.1"/>
    <property type="molecule type" value="Genomic_DNA"/>
</dbReference>
<gene>
    <name evidence="1" type="ORF">L484_010538</name>
</gene>
<dbReference type="AlphaFoldDB" id="W9QVA0"/>
<sequence length="91" mass="10284">MAQTRSEIGMARRRPKIGVAQRRSLEISFGVHGDISGHLLCTRLRCLVLRARDADNGLPFPCGHTLVRHWTLPFTPFAVVLRHQSPTDNNR</sequence>